<comment type="caution">
    <text evidence="4">The sequence shown here is derived from an EMBL/GenBank/DDBJ whole genome shotgun (WGS) entry which is preliminary data.</text>
</comment>
<evidence type="ECO:0000313" key="5">
    <source>
        <dbReference type="Proteomes" id="UP000663852"/>
    </source>
</evidence>
<evidence type="ECO:0000313" key="4">
    <source>
        <dbReference type="EMBL" id="CAF1098058.1"/>
    </source>
</evidence>
<name>A0A814NXW3_ADIRI</name>
<dbReference type="GO" id="GO:0005737">
    <property type="term" value="C:cytoplasm"/>
    <property type="evidence" value="ECO:0007669"/>
    <property type="project" value="TreeGrafter"/>
</dbReference>
<dbReference type="SMART" id="SM00369">
    <property type="entry name" value="LRR_TYP"/>
    <property type="match status" value="3"/>
</dbReference>
<dbReference type="InterPro" id="IPR032675">
    <property type="entry name" value="LRR_dom_sf"/>
</dbReference>
<keyword evidence="3" id="KW-0732">Signal</keyword>
<keyword evidence="2" id="KW-0677">Repeat</keyword>
<dbReference type="PANTHER" id="PTHR48051">
    <property type="match status" value="1"/>
</dbReference>
<dbReference type="Proteomes" id="UP000663852">
    <property type="component" value="Unassembled WGS sequence"/>
</dbReference>
<dbReference type="EMBL" id="CAJNOJ010000096">
    <property type="protein sequence ID" value="CAF1098058.1"/>
    <property type="molecule type" value="Genomic_DNA"/>
</dbReference>
<feature type="signal peptide" evidence="3">
    <location>
        <begin position="1"/>
        <end position="18"/>
    </location>
</feature>
<evidence type="ECO:0000256" key="1">
    <source>
        <dbReference type="ARBA" id="ARBA00022614"/>
    </source>
</evidence>
<dbReference type="AlphaFoldDB" id="A0A814NXW3"/>
<gene>
    <name evidence="4" type="ORF">EDS130_LOCUS19847</name>
</gene>
<dbReference type="SUPFAM" id="SSF52047">
    <property type="entry name" value="RNI-like"/>
    <property type="match status" value="1"/>
</dbReference>
<sequence length="342" mass="39447">MKPLILLTLFSYLILMQCVSIRNLNPSASKIRNIRRHRLVPSCPSYSDVDLVNQTFPFKVDFNSSSSTKTSAKTDGYGNIISMNIINEEYLPLSISCFTRLHSLHVEGTRFPTFYFHVPMFVRHLSSSLTDLVIKNTSFKELPDTIREFRRLETLVITSADLHSVPDSIGELSSLKILQLFDNSLSAIPSTIIKTSCLTTFDISNNKKLQSIQTLNGHPHLMTLVADNCSIEDIPMDLPQLVNLYMRNNKIHDVSKIYTLGNGTDERKNFDFRKNSIRYLTPFIRRVKNLCYLNLDYNKLDVLPMDIYEVKTLKHLWIRKNNFENETINAIKMNMVNTRIWA</sequence>
<keyword evidence="1" id="KW-0433">Leucine-rich repeat</keyword>
<dbReference type="PANTHER" id="PTHR48051:SF54">
    <property type="entry name" value="LEUCINE-RICH REPEAT-CONTAINING PROTEIN"/>
    <property type="match status" value="1"/>
</dbReference>
<dbReference type="InterPro" id="IPR003591">
    <property type="entry name" value="Leu-rich_rpt_typical-subtyp"/>
</dbReference>
<feature type="chain" id="PRO_5032939870" evidence="3">
    <location>
        <begin position="19"/>
        <end position="342"/>
    </location>
</feature>
<evidence type="ECO:0000256" key="3">
    <source>
        <dbReference type="SAM" id="SignalP"/>
    </source>
</evidence>
<evidence type="ECO:0000256" key="2">
    <source>
        <dbReference type="ARBA" id="ARBA00022737"/>
    </source>
</evidence>
<organism evidence="4 5">
    <name type="scientific">Adineta ricciae</name>
    <name type="common">Rotifer</name>
    <dbReference type="NCBI Taxonomy" id="249248"/>
    <lineage>
        <taxon>Eukaryota</taxon>
        <taxon>Metazoa</taxon>
        <taxon>Spiralia</taxon>
        <taxon>Gnathifera</taxon>
        <taxon>Rotifera</taxon>
        <taxon>Eurotatoria</taxon>
        <taxon>Bdelloidea</taxon>
        <taxon>Adinetida</taxon>
        <taxon>Adinetidae</taxon>
        <taxon>Adineta</taxon>
    </lineage>
</organism>
<accession>A0A814NXW3</accession>
<protein>
    <submittedName>
        <fullName evidence="4">Uncharacterized protein</fullName>
    </submittedName>
</protein>
<reference evidence="4" key="1">
    <citation type="submission" date="2021-02" db="EMBL/GenBank/DDBJ databases">
        <authorList>
            <person name="Nowell W R."/>
        </authorList>
    </citation>
    <scope>NUCLEOTIDE SEQUENCE</scope>
</reference>
<dbReference type="OrthoDB" id="676979at2759"/>
<proteinExistence type="predicted"/>
<dbReference type="InterPro" id="IPR050216">
    <property type="entry name" value="LRR_domain-containing"/>
</dbReference>
<dbReference type="Gene3D" id="3.80.10.10">
    <property type="entry name" value="Ribonuclease Inhibitor"/>
    <property type="match status" value="1"/>
</dbReference>